<evidence type="ECO:0000256" key="3">
    <source>
        <dbReference type="ARBA" id="ARBA00022741"/>
    </source>
</evidence>
<dbReference type="SMART" id="SM00382">
    <property type="entry name" value="AAA"/>
    <property type="match status" value="1"/>
</dbReference>
<dbReference type="Gene3D" id="3.40.50.300">
    <property type="entry name" value="P-loop containing nucleotide triphosphate hydrolases"/>
    <property type="match status" value="1"/>
</dbReference>
<dbReference type="Proteomes" id="UP001476282">
    <property type="component" value="Unassembled WGS sequence"/>
</dbReference>
<keyword evidence="7" id="KW-1185">Reference proteome</keyword>
<feature type="domain" description="ABC transporter" evidence="5">
    <location>
        <begin position="2"/>
        <end position="228"/>
    </location>
</feature>
<accession>A0ABP9ULV6</accession>
<proteinExistence type="inferred from homology"/>
<keyword evidence="3" id="KW-0547">Nucleotide-binding</keyword>
<dbReference type="GO" id="GO:0005524">
    <property type="term" value="F:ATP binding"/>
    <property type="evidence" value="ECO:0007669"/>
    <property type="project" value="UniProtKB-KW"/>
</dbReference>
<sequence length="230" mass="25334">MILTENLTQRYGRHEVLRGLSLDAREGEVTLLIGSNGAGKTTTLRILAGLGRASSGSARVAGIDVLRHRRRAQRQLSYLPQGVAFHPRLSCRQVLGFYARLRGVDRGRIDHVLDLTGLAVHAEKRAGKLSGGLRQRLGLATLLLPDVPVLLLDEPGLSLDPEWRGKLQSLLRDEAARGKTVLVTTHLLAEWEGAADRCLSCRDGRIEGEVDPDRLRPENRILIPFLKQAV</sequence>
<gene>
    <name evidence="6" type="primary">yxlF</name>
    <name evidence="6" type="ORF">Hsar01_01801</name>
</gene>
<evidence type="ECO:0000259" key="5">
    <source>
        <dbReference type="PROSITE" id="PS50893"/>
    </source>
</evidence>
<evidence type="ECO:0000313" key="7">
    <source>
        <dbReference type="Proteomes" id="UP001476282"/>
    </source>
</evidence>
<evidence type="ECO:0000256" key="4">
    <source>
        <dbReference type="ARBA" id="ARBA00022840"/>
    </source>
</evidence>
<dbReference type="InterPro" id="IPR003439">
    <property type="entry name" value="ABC_transporter-like_ATP-bd"/>
</dbReference>
<reference evidence="6 7" key="1">
    <citation type="submission" date="2024-02" db="EMBL/GenBank/DDBJ databases">
        <title>Haloferula sargassicola NBRC 104335.</title>
        <authorList>
            <person name="Ichikawa N."/>
            <person name="Katano-Makiyama Y."/>
            <person name="Hidaka K."/>
        </authorList>
    </citation>
    <scope>NUCLEOTIDE SEQUENCE [LARGE SCALE GENOMIC DNA]</scope>
    <source>
        <strain evidence="6 7">NBRC 104335</strain>
    </source>
</reference>
<organism evidence="6 7">
    <name type="scientific">Haloferula sargassicola</name>
    <dbReference type="NCBI Taxonomy" id="490096"/>
    <lineage>
        <taxon>Bacteria</taxon>
        <taxon>Pseudomonadati</taxon>
        <taxon>Verrucomicrobiota</taxon>
        <taxon>Verrucomicrobiia</taxon>
        <taxon>Verrucomicrobiales</taxon>
        <taxon>Verrucomicrobiaceae</taxon>
        <taxon>Haloferula</taxon>
    </lineage>
</organism>
<dbReference type="Pfam" id="PF00005">
    <property type="entry name" value="ABC_tran"/>
    <property type="match status" value="1"/>
</dbReference>
<dbReference type="EMBL" id="BAABRI010000008">
    <property type="protein sequence ID" value="GAA5482578.1"/>
    <property type="molecule type" value="Genomic_DNA"/>
</dbReference>
<keyword evidence="2" id="KW-0813">Transport</keyword>
<dbReference type="SUPFAM" id="SSF52540">
    <property type="entry name" value="P-loop containing nucleoside triphosphate hydrolases"/>
    <property type="match status" value="1"/>
</dbReference>
<dbReference type="PANTHER" id="PTHR43335">
    <property type="entry name" value="ABC TRANSPORTER, ATP-BINDING PROTEIN"/>
    <property type="match status" value="1"/>
</dbReference>
<name>A0ABP9ULV6_9BACT</name>
<dbReference type="PANTHER" id="PTHR43335:SF4">
    <property type="entry name" value="ABC TRANSPORTER, ATP-BINDING PROTEIN"/>
    <property type="match status" value="1"/>
</dbReference>
<dbReference type="PROSITE" id="PS50893">
    <property type="entry name" value="ABC_TRANSPORTER_2"/>
    <property type="match status" value="1"/>
</dbReference>
<keyword evidence="4 6" id="KW-0067">ATP-binding</keyword>
<protein>
    <submittedName>
        <fullName evidence="6">ABC transporter ATP-binding protein YxlF</fullName>
    </submittedName>
</protein>
<comment type="caution">
    <text evidence="6">The sequence shown here is derived from an EMBL/GenBank/DDBJ whole genome shotgun (WGS) entry which is preliminary data.</text>
</comment>
<comment type="similarity">
    <text evidence="1">Belongs to the ABC transporter superfamily.</text>
</comment>
<dbReference type="CDD" id="cd03230">
    <property type="entry name" value="ABC_DR_subfamily_A"/>
    <property type="match status" value="1"/>
</dbReference>
<dbReference type="InterPro" id="IPR003593">
    <property type="entry name" value="AAA+_ATPase"/>
</dbReference>
<dbReference type="InterPro" id="IPR027417">
    <property type="entry name" value="P-loop_NTPase"/>
</dbReference>
<dbReference type="RefSeq" id="WP_353566717.1">
    <property type="nucleotide sequence ID" value="NZ_BAABRI010000008.1"/>
</dbReference>
<evidence type="ECO:0000256" key="2">
    <source>
        <dbReference type="ARBA" id="ARBA00022448"/>
    </source>
</evidence>
<evidence type="ECO:0000313" key="6">
    <source>
        <dbReference type="EMBL" id="GAA5482578.1"/>
    </source>
</evidence>
<evidence type="ECO:0000256" key="1">
    <source>
        <dbReference type="ARBA" id="ARBA00005417"/>
    </source>
</evidence>